<feature type="domain" description="UspA" evidence="1">
    <location>
        <begin position="4"/>
        <end position="129"/>
    </location>
</feature>
<comment type="caution">
    <text evidence="2">The sequence shown here is derived from an EMBL/GenBank/DDBJ whole genome shotgun (WGS) entry which is preliminary data.</text>
</comment>
<evidence type="ECO:0000313" key="2">
    <source>
        <dbReference type="EMBL" id="TSD15677.1"/>
    </source>
</evidence>
<dbReference type="SUPFAM" id="SSF52402">
    <property type="entry name" value="Adenine nucleotide alpha hydrolases-like"/>
    <property type="match status" value="1"/>
</dbReference>
<dbReference type="Proteomes" id="UP000319894">
    <property type="component" value="Unassembled WGS sequence"/>
</dbReference>
<dbReference type="CDD" id="cd00293">
    <property type="entry name" value="USP-like"/>
    <property type="match status" value="1"/>
</dbReference>
<dbReference type="OrthoDB" id="157454at2157"/>
<keyword evidence="3" id="KW-1185">Reference proteome</keyword>
<dbReference type="Gene3D" id="3.40.50.620">
    <property type="entry name" value="HUPs"/>
    <property type="match status" value="1"/>
</dbReference>
<evidence type="ECO:0000313" key="3">
    <source>
        <dbReference type="Proteomes" id="UP000319894"/>
    </source>
</evidence>
<gene>
    <name evidence="2" type="ORF">DP107_00360</name>
</gene>
<name>A0A554NE53_9EURY</name>
<dbReference type="AlphaFoldDB" id="A0A554NE53"/>
<dbReference type="EMBL" id="QMDX01000001">
    <property type="protein sequence ID" value="TSD15677.1"/>
    <property type="molecule type" value="Genomic_DNA"/>
</dbReference>
<dbReference type="Pfam" id="PF00582">
    <property type="entry name" value="Usp"/>
    <property type="match status" value="1"/>
</dbReference>
<dbReference type="InParanoid" id="A0A554NE53"/>
<dbReference type="InterPro" id="IPR014729">
    <property type="entry name" value="Rossmann-like_a/b/a_fold"/>
</dbReference>
<reference evidence="2 3" key="1">
    <citation type="submission" date="2018-06" db="EMBL/GenBank/DDBJ databases">
        <title>Natronomonas sp. F16-60 a new haloarchaeon isolated from a solar saltern of Isla Cristina, Huelva, Spain.</title>
        <authorList>
            <person name="Duran-Viseras A."/>
            <person name="Sanchez-Porro C."/>
            <person name="Ventosa A."/>
        </authorList>
    </citation>
    <scope>NUCLEOTIDE SEQUENCE [LARGE SCALE GENOMIC DNA]</scope>
    <source>
        <strain evidence="2 3">F16-60</strain>
    </source>
</reference>
<organism evidence="2 3">
    <name type="scientific">Haloglomus irregulare</name>
    <dbReference type="NCBI Taxonomy" id="2234134"/>
    <lineage>
        <taxon>Archaea</taxon>
        <taxon>Methanobacteriati</taxon>
        <taxon>Methanobacteriota</taxon>
        <taxon>Stenosarchaea group</taxon>
        <taxon>Halobacteria</taxon>
        <taxon>Halobacteriales</taxon>
        <taxon>Natronomonadaceae</taxon>
        <taxon>Haloglomus</taxon>
    </lineage>
</organism>
<protein>
    <submittedName>
        <fullName evidence="2">Universal stress protein</fullName>
    </submittedName>
</protein>
<proteinExistence type="predicted"/>
<sequence>MHYLVATASVHTTAAACDYLENRLDGPAADTVTLLTVTAPDGRDAGDAVGRDADDAANVARARLVGGATVETATRGGDPAASVLETVDDLAPDVLVLGPRSGAPGATADLGSTARSVLARSPVPAVVVPLDALESDPA</sequence>
<accession>A0A554NE53</accession>
<dbReference type="RefSeq" id="WP_144260152.1">
    <property type="nucleotide sequence ID" value="NZ_QMDX01000001.1"/>
</dbReference>
<dbReference type="InterPro" id="IPR006016">
    <property type="entry name" value="UspA"/>
</dbReference>
<evidence type="ECO:0000259" key="1">
    <source>
        <dbReference type="Pfam" id="PF00582"/>
    </source>
</evidence>